<gene>
    <name evidence="1" type="ordered locus">Cyan7822_3497</name>
</gene>
<reference evidence="2" key="1">
    <citation type="journal article" date="2011" name="MBio">
        <title>Novel metabolic attributes of the genus Cyanothece, comprising a group of unicellular nitrogen-fixing Cyanobacteria.</title>
        <authorList>
            <person name="Bandyopadhyay A."/>
            <person name="Elvitigala T."/>
            <person name="Welsh E."/>
            <person name="Stockel J."/>
            <person name="Liberton M."/>
            <person name="Min H."/>
            <person name="Sherman L.A."/>
            <person name="Pakrasi H.B."/>
        </authorList>
    </citation>
    <scope>NUCLEOTIDE SEQUENCE [LARGE SCALE GENOMIC DNA]</scope>
    <source>
        <strain evidence="2">PCC 7822</strain>
    </source>
</reference>
<dbReference type="InterPro" id="IPR038712">
    <property type="entry name" value="PixA-like_sf"/>
</dbReference>
<protein>
    <recommendedName>
        <fullName evidence="3">Inclusion body protein</fullName>
    </recommendedName>
</protein>
<dbReference type="eggNOG" id="ENOG5032ZTR">
    <property type="taxonomic scope" value="Bacteria"/>
</dbReference>
<sequence length="186" mass="21057">MTTELKQTPNKFNVIAVIDTKRIRATYPKPSQDKTKPTRINSNDLFLIVSGSTRVIETSEEIFKLELIAKPGDQLSFKSTSIYANSQDATIIYGIFQKNSTFKSFQPNFVTINRAFYNSENPDGLPPKYESITSVSYEAKVSRAGTENLSVYIALYKLAKDGNTQELFGYFSWDFTIEISRNTNQS</sequence>
<evidence type="ECO:0000313" key="2">
    <source>
        <dbReference type="Proteomes" id="UP000008206"/>
    </source>
</evidence>
<dbReference type="Proteomes" id="UP000008206">
    <property type="component" value="Chromosome"/>
</dbReference>
<evidence type="ECO:0000313" key="1">
    <source>
        <dbReference type="EMBL" id="ADN15440.1"/>
    </source>
</evidence>
<proteinExistence type="predicted"/>
<dbReference type="Pfam" id="PF12306">
    <property type="entry name" value="PixA"/>
    <property type="match status" value="1"/>
</dbReference>
<accession>E0UF69</accession>
<dbReference type="Gene3D" id="2.60.40.3910">
    <property type="entry name" value="Inclusion body protein"/>
    <property type="match status" value="1"/>
</dbReference>
<organism evidence="1 2">
    <name type="scientific">Gloeothece verrucosa (strain PCC 7822)</name>
    <name type="common">Cyanothece sp. (strain PCC 7822)</name>
    <dbReference type="NCBI Taxonomy" id="497965"/>
    <lineage>
        <taxon>Bacteria</taxon>
        <taxon>Bacillati</taxon>
        <taxon>Cyanobacteriota</taxon>
        <taxon>Cyanophyceae</taxon>
        <taxon>Oscillatoriophycideae</taxon>
        <taxon>Chroococcales</taxon>
        <taxon>Aphanothecaceae</taxon>
        <taxon>Gloeothece</taxon>
        <taxon>Gloeothece verrucosa</taxon>
    </lineage>
</organism>
<dbReference type="EMBL" id="CP002198">
    <property type="protein sequence ID" value="ADN15440.1"/>
    <property type="molecule type" value="Genomic_DNA"/>
</dbReference>
<dbReference type="KEGG" id="cyj:Cyan7822_3497"/>
<keyword evidence="2" id="KW-1185">Reference proteome</keyword>
<evidence type="ECO:0008006" key="3">
    <source>
        <dbReference type="Google" id="ProtNLM"/>
    </source>
</evidence>
<dbReference type="AlphaFoldDB" id="E0UF69"/>
<name>E0UF69_GLOV7</name>
<dbReference type="STRING" id="497965.Cyan7822_3497"/>
<dbReference type="InterPro" id="IPR021087">
    <property type="entry name" value="Uncharacterised_PixA/AidA"/>
</dbReference>
<dbReference type="HOGENOM" id="CLU_108026_2_0_3"/>